<evidence type="ECO:0000256" key="2">
    <source>
        <dbReference type="ARBA" id="ARBA00022692"/>
    </source>
</evidence>
<gene>
    <name evidence="7" type="ORF">IV49_GL000054</name>
</gene>
<dbReference type="AlphaFoldDB" id="A0A0R2HPT1"/>
<evidence type="ECO:0000313" key="7">
    <source>
        <dbReference type="EMBL" id="KRN51437.1"/>
    </source>
</evidence>
<comment type="subcellular location">
    <subcellularLocation>
        <location evidence="1">Membrane</location>
        <topology evidence="1">Multi-pass membrane protein</topology>
    </subcellularLocation>
</comment>
<dbReference type="PATRIC" id="fig|1410657.5.peg.56"/>
<keyword evidence="2 5" id="KW-0812">Transmembrane</keyword>
<dbReference type="PANTHER" id="PTHR37422:SF20">
    <property type="entry name" value="O-ANTIGEN POLYMERASE"/>
    <property type="match status" value="1"/>
</dbReference>
<comment type="caution">
    <text evidence="7">The sequence shown here is derived from an EMBL/GenBank/DDBJ whole genome shotgun (WGS) entry which is preliminary data.</text>
</comment>
<evidence type="ECO:0000256" key="4">
    <source>
        <dbReference type="ARBA" id="ARBA00023136"/>
    </source>
</evidence>
<evidence type="ECO:0000259" key="6">
    <source>
        <dbReference type="Pfam" id="PF04932"/>
    </source>
</evidence>
<evidence type="ECO:0000256" key="1">
    <source>
        <dbReference type="ARBA" id="ARBA00004141"/>
    </source>
</evidence>
<feature type="transmembrane region" description="Helical" evidence="5">
    <location>
        <begin position="159"/>
        <end position="176"/>
    </location>
</feature>
<feature type="transmembrane region" description="Helical" evidence="5">
    <location>
        <begin position="306"/>
        <end position="326"/>
    </location>
</feature>
<dbReference type="InterPro" id="IPR007016">
    <property type="entry name" value="O-antigen_ligase-rel_domated"/>
</dbReference>
<protein>
    <recommendedName>
        <fullName evidence="6">O-antigen ligase-related domain-containing protein</fullName>
    </recommendedName>
</protein>
<evidence type="ECO:0000256" key="3">
    <source>
        <dbReference type="ARBA" id="ARBA00022989"/>
    </source>
</evidence>
<feature type="transmembrane region" description="Helical" evidence="5">
    <location>
        <begin position="188"/>
        <end position="221"/>
    </location>
</feature>
<evidence type="ECO:0000256" key="5">
    <source>
        <dbReference type="SAM" id="Phobius"/>
    </source>
</evidence>
<feature type="domain" description="O-antigen ligase-related" evidence="6">
    <location>
        <begin position="191"/>
        <end position="321"/>
    </location>
</feature>
<feature type="transmembrane region" description="Helical" evidence="5">
    <location>
        <begin position="79"/>
        <end position="95"/>
    </location>
</feature>
<dbReference type="GO" id="GO:0016020">
    <property type="term" value="C:membrane"/>
    <property type="evidence" value="ECO:0007669"/>
    <property type="project" value="UniProtKB-SubCell"/>
</dbReference>
<feature type="transmembrane region" description="Helical" evidence="5">
    <location>
        <begin position="107"/>
        <end position="129"/>
    </location>
</feature>
<dbReference type="EMBL" id="JQBL01000001">
    <property type="protein sequence ID" value="KRN51437.1"/>
    <property type="molecule type" value="Genomic_DNA"/>
</dbReference>
<keyword evidence="3 5" id="KW-1133">Transmembrane helix</keyword>
<feature type="transmembrane region" description="Helical" evidence="5">
    <location>
        <begin position="53"/>
        <end position="73"/>
    </location>
</feature>
<evidence type="ECO:0000313" key="8">
    <source>
        <dbReference type="Proteomes" id="UP000051841"/>
    </source>
</evidence>
<dbReference type="Pfam" id="PF04932">
    <property type="entry name" value="Wzy_C"/>
    <property type="match status" value="1"/>
</dbReference>
<dbReference type="PANTHER" id="PTHR37422">
    <property type="entry name" value="TEICHURONIC ACID BIOSYNTHESIS PROTEIN TUAE"/>
    <property type="match status" value="1"/>
</dbReference>
<keyword evidence="4 5" id="KW-0472">Membrane</keyword>
<feature type="transmembrane region" description="Helical" evidence="5">
    <location>
        <begin position="227"/>
        <end position="244"/>
    </location>
</feature>
<proteinExistence type="predicted"/>
<sequence>MFTFFKQLTREEKLMTIMIIALFLPMIPCALVWLILTLYLLKTGDIKSAYQHIKGSRFILFFTILQLLVSLFYQNWIGFGFTFLLVMFFTISLFFREHLTPRFFETMTTLIIYLSAVVGIIGFIQYMYILHTFNIDHFEIIIFNTPPNRVHSVYFNSNYYAMMINFFVGITFYKILNKSYSIKRLVSYILITLLNLFILYLTGCRTAWPALMAGLVIMLLYSHHKKLFALLASLSGVAVVFLATHPRYIPRMSNFKHYLGVRLNIWRVALLNIKTHPLFGEGPMTYWHIYKNYPNAHPTQHAHNVFIDPVLSFGIVGIATIAPYFVASTKRLHKLHKLGCNDNLVGLIVGFILMTLIHGCLDYTIFFVQTSVLFLIIIGSFDAYKKEIDSAD</sequence>
<dbReference type="InterPro" id="IPR051533">
    <property type="entry name" value="WaaL-like"/>
</dbReference>
<feature type="transmembrane region" description="Helical" evidence="5">
    <location>
        <begin position="265"/>
        <end position="286"/>
    </location>
</feature>
<feature type="transmembrane region" description="Helical" evidence="5">
    <location>
        <begin position="363"/>
        <end position="384"/>
    </location>
</feature>
<accession>A0A0R2HPT1</accession>
<dbReference type="RefSeq" id="WP_031590036.1">
    <property type="nucleotide sequence ID" value="NZ_JQBL01000001.1"/>
</dbReference>
<keyword evidence="8" id="KW-1185">Reference proteome</keyword>
<feature type="transmembrane region" description="Helical" evidence="5">
    <location>
        <begin position="14"/>
        <end position="41"/>
    </location>
</feature>
<feature type="transmembrane region" description="Helical" evidence="5">
    <location>
        <begin position="338"/>
        <end position="357"/>
    </location>
</feature>
<dbReference type="Proteomes" id="UP000051841">
    <property type="component" value="Unassembled WGS sequence"/>
</dbReference>
<reference evidence="7 8" key="1">
    <citation type="journal article" date="2015" name="Genome Announc.">
        <title>Expanding the biotechnology potential of lactobacilli through comparative genomics of 213 strains and associated genera.</title>
        <authorList>
            <person name="Sun Z."/>
            <person name="Harris H.M."/>
            <person name="McCann A."/>
            <person name="Guo C."/>
            <person name="Argimon S."/>
            <person name="Zhang W."/>
            <person name="Yang X."/>
            <person name="Jeffery I.B."/>
            <person name="Cooney J.C."/>
            <person name="Kagawa T.F."/>
            <person name="Liu W."/>
            <person name="Song Y."/>
            <person name="Salvetti E."/>
            <person name="Wrobel A."/>
            <person name="Rasinkangas P."/>
            <person name="Parkhill J."/>
            <person name="Rea M.C."/>
            <person name="O'Sullivan O."/>
            <person name="Ritari J."/>
            <person name="Douillard F.P."/>
            <person name="Paul Ross R."/>
            <person name="Yang R."/>
            <person name="Briner A.E."/>
            <person name="Felis G.E."/>
            <person name="de Vos W.M."/>
            <person name="Barrangou R."/>
            <person name="Klaenhammer T.R."/>
            <person name="Caufield P.W."/>
            <person name="Cui Y."/>
            <person name="Zhang H."/>
            <person name="O'Toole P.W."/>
        </authorList>
    </citation>
    <scope>NUCLEOTIDE SEQUENCE [LARGE SCALE GENOMIC DNA]</scope>
    <source>
        <strain evidence="7 8">DSM 20405</strain>
    </source>
</reference>
<organism evidence="7 8">
    <name type="scientific">Kandleria vitulina DSM 20405</name>
    <dbReference type="NCBI Taxonomy" id="1410657"/>
    <lineage>
        <taxon>Bacteria</taxon>
        <taxon>Bacillati</taxon>
        <taxon>Bacillota</taxon>
        <taxon>Erysipelotrichia</taxon>
        <taxon>Erysipelotrichales</taxon>
        <taxon>Coprobacillaceae</taxon>
        <taxon>Kandleria</taxon>
    </lineage>
</organism>
<name>A0A0R2HPT1_9FIRM</name>